<dbReference type="EMBL" id="OIVN01000111">
    <property type="protein sequence ID" value="SPC74453.1"/>
    <property type="molecule type" value="Genomic_DNA"/>
</dbReference>
<proteinExistence type="predicted"/>
<accession>A0A2N9EI42</accession>
<feature type="compositionally biased region" description="Low complexity" evidence="1">
    <location>
        <begin position="9"/>
        <end position="20"/>
    </location>
</feature>
<organism evidence="2">
    <name type="scientific">Fagus sylvatica</name>
    <name type="common">Beechnut</name>
    <dbReference type="NCBI Taxonomy" id="28930"/>
    <lineage>
        <taxon>Eukaryota</taxon>
        <taxon>Viridiplantae</taxon>
        <taxon>Streptophyta</taxon>
        <taxon>Embryophyta</taxon>
        <taxon>Tracheophyta</taxon>
        <taxon>Spermatophyta</taxon>
        <taxon>Magnoliopsida</taxon>
        <taxon>eudicotyledons</taxon>
        <taxon>Gunneridae</taxon>
        <taxon>Pentapetalae</taxon>
        <taxon>rosids</taxon>
        <taxon>fabids</taxon>
        <taxon>Fagales</taxon>
        <taxon>Fagaceae</taxon>
        <taxon>Fagus</taxon>
    </lineage>
</organism>
<name>A0A2N9EI42_FAGSY</name>
<protein>
    <submittedName>
        <fullName evidence="2">Uncharacterized protein</fullName>
    </submittedName>
</protein>
<dbReference type="AlphaFoldDB" id="A0A2N9EI42"/>
<gene>
    <name evidence="2" type="ORF">FSB_LOCUS2335</name>
</gene>
<evidence type="ECO:0000313" key="2">
    <source>
        <dbReference type="EMBL" id="SPC74453.1"/>
    </source>
</evidence>
<reference evidence="2" key="1">
    <citation type="submission" date="2018-02" db="EMBL/GenBank/DDBJ databases">
        <authorList>
            <person name="Cohen D.B."/>
            <person name="Kent A.D."/>
        </authorList>
    </citation>
    <scope>NUCLEOTIDE SEQUENCE</scope>
</reference>
<evidence type="ECO:0000256" key="1">
    <source>
        <dbReference type="SAM" id="MobiDB-lite"/>
    </source>
</evidence>
<feature type="region of interest" description="Disordered" evidence="1">
    <location>
        <begin position="1"/>
        <end position="20"/>
    </location>
</feature>
<sequence length="70" mass="7585">MDRSRSNDTEPPSSPLSSTTLRLSSLSSDLVLFGGDLLDALGGSSVKFDLTLQWFAWLGVKFQTFCCSGH</sequence>